<comment type="caution">
    <text evidence="1">The sequence shown here is derived from an EMBL/GenBank/DDBJ whole genome shotgun (WGS) entry which is preliminary data.</text>
</comment>
<proteinExistence type="predicted"/>
<name>A0ACC0FEU3_9ERIC</name>
<accession>A0ACC0FEU3</accession>
<gene>
    <name evidence="1" type="ORF">LOK49_LG13G01457</name>
</gene>
<reference evidence="1 2" key="1">
    <citation type="journal article" date="2022" name="Plant J.">
        <title>Chromosome-level genome of Camellia lanceoleosa provides a valuable resource for understanding genome evolution and self-incompatibility.</title>
        <authorList>
            <person name="Gong W."/>
            <person name="Xiao S."/>
            <person name="Wang L."/>
            <person name="Liao Z."/>
            <person name="Chang Y."/>
            <person name="Mo W."/>
            <person name="Hu G."/>
            <person name="Li W."/>
            <person name="Zhao G."/>
            <person name="Zhu H."/>
            <person name="Hu X."/>
            <person name="Ji K."/>
            <person name="Xiang X."/>
            <person name="Song Q."/>
            <person name="Yuan D."/>
            <person name="Jin S."/>
            <person name="Zhang L."/>
        </authorList>
    </citation>
    <scope>NUCLEOTIDE SEQUENCE [LARGE SCALE GENOMIC DNA]</scope>
    <source>
        <strain evidence="1">SQ_2022a</strain>
    </source>
</reference>
<evidence type="ECO:0000313" key="2">
    <source>
        <dbReference type="Proteomes" id="UP001060215"/>
    </source>
</evidence>
<dbReference type="EMBL" id="CM045771">
    <property type="protein sequence ID" value="KAI7987093.1"/>
    <property type="molecule type" value="Genomic_DNA"/>
</dbReference>
<sequence>MAGVGCTVDGNLNNSKFSQPMPSIGIYIATASATCAIAMAVDAFYGFRHQKLWFPSKYFSLNATTLTLIAIAIKLSVDLNTSMPRRQDQLAKLSSSALICTVMGNSIPSLGNMKNKEILMNIVALGILVITAIVNICIQLDTGVIYVFWKEHALIMFLMLVLLATMSSTALTVPTTKKYFDLKYNKKHKIALKECSENDLKCSAKKLRNDLTRFWMMAHTCSPQFVIGRSATCTASGALCLLAAMTLAEATLRSYFMPWSIKFCSGESDYMWSTTLVLVTQIVAVIAGTIAPAFRWFTAIIFRCPKKANKACKPTFQVEKYWIQILVEWKECPLALQICGQYGRKLTHDVKNLILDLCIGMQTGIVLASKLVSLVSIYFVSWFLISYRSCKKLTWFLQHSNNVENNDSGSESQPGSELDLSRFVLYLEGEEELVDLMMENNCDVSHWILMGQKRHPKFLIQLLAKSTSSQELKGVSEFDNDRVASLDAEEPPNCWALPVVTLTSIAIALPNIDHHSIKQLIRSVNEGLIYARFVENNLNAEGEFINTRKAAEIVWLGIDLYHKWLDVDLHKIALQEKNPEKVLEELADIAKNRFLEFRKKDVYGCLRENPSHWPIKVLAANSMYRICQTILLDYEMGDYNDSSERLFERLSNMIADILGACLTNLPRVIPMDCHRSTIEEREESVRHGIVLLGKAHKILEMLDQQPLPSADPEQLASIDAWRSLSKQKTSPEPICSSTVSDTTAFRSSDVYLSID</sequence>
<keyword evidence="2" id="KW-1185">Reference proteome</keyword>
<organism evidence="1 2">
    <name type="scientific">Camellia lanceoleosa</name>
    <dbReference type="NCBI Taxonomy" id="1840588"/>
    <lineage>
        <taxon>Eukaryota</taxon>
        <taxon>Viridiplantae</taxon>
        <taxon>Streptophyta</taxon>
        <taxon>Embryophyta</taxon>
        <taxon>Tracheophyta</taxon>
        <taxon>Spermatophyta</taxon>
        <taxon>Magnoliopsida</taxon>
        <taxon>eudicotyledons</taxon>
        <taxon>Gunneridae</taxon>
        <taxon>Pentapetalae</taxon>
        <taxon>asterids</taxon>
        <taxon>Ericales</taxon>
        <taxon>Theaceae</taxon>
        <taxon>Camellia</taxon>
    </lineage>
</organism>
<dbReference type="Proteomes" id="UP001060215">
    <property type="component" value="Chromosome 14"/>
</dbReference>
<evidence type="ECO:0000313" key="1">
    <source>
        <dbReference type="EMBL" id="KAI7987093.1"/>
    </source>
</evidence>
<protein>
    <submittedName>
        <fullName evidence="1">Uncharacterized protein</fullName>
    </submittedName>
</protein>